<dbReference type="Pfam" id="PF02910">
    <property type="entry name" value="Succ_DH_flav_C"/>
    <property type="match status" value="1"/>
</dbReference>
<sequence length="70" mass="8595">MIRQQLQKLMWEKVGIVRRRRYLKEALKQIKKWEKQKVEDMELRNMLLVSRLIVESALKRKKSLGCHYVL</sequence>
<dbReference type="EMBL" id="PCRE01000009">
    <property type="protein sequence ID" value="PIP15281.1"/>
    <property type="molecule type" value="Genomic_DNA"/>
</dbReference>
<dbReference type="Gene3D" id="1.20.58.100">
    <property type="entry name" value="Fumarate reductase/succinate dehydrogenase flavoprotein-like, C-terminal domain"/>
    <property type="match status" value="1"/>
</dbReference>
<proteinExistence type="predicted"/>
<accession>A0A2G9Y9V2</accession>
<evidence type="ECO:0000313" key="5">
    <source>
        <dbReference type="Proteomes" id="UP000231025"/>
    </source>
</evidence>
<dbReference type="InterPro" id="IPR037099">
    <property type="entry name" value="Fum_R/Succ_DH_flav-like_C_sf"/>
</dbReference>
<keyword evidence="2" id="KW-0274">FAD</keyword>
<gene>
    <name evidence="4" type="ORF">COX47_00570</name>
</gene>
<comment type="cofactor">
    <cofactor evidence="1">
        <name>FAD</name>
        <dbReference type="ChEBI" id="CHEBI:57692"/>
    </cofactor>
</comment>
<dbReference type="Proteomes" id="UP000231025">
    <property type="component" value="Unassembled WGS sequence"/>
</dbReference>
<dbReference type="InterPro" id="IPR015939">
    <property type="entry name" value="Fum_Rdtase/Succ_DH_flav-like_C"/>
</dbReference>
<dbReference type="GO" id="GO:0034628">
    <property type="term" value="P:'de novo' NAD+ biosynthetic process from L-aspartate"/>
    <property type="evidence" value="ECO:0007669"/>
    <property type="project" value="TreeGrafter"/>
</dbReference>
<protein>
    <recommendedName>
        <fullName evidence="3">Fumarate reductase/succinate dehydrogenase flavoprotein-like C-terminal domain-containing protein</fullName>
    </recommendedName>
</protein>
<feature type="domain" description="Fumarate reductase/succinate dehydrogenase flavoprotein-like C-terminal" evidence="3">
    <location>
        <begin position="3"/>
        <end position="68"/>
    </location>
</feature>
<dbReference type="GO" id="GO:0008734">
    <property type="term" value="F:L-aspartate oxidase activity"/>
    <property type="evidence" value="ECO:0007669"/>
    <property type="project" value="InterPro"/>
</dbReference>
<name>A0A2G9Y9V2_9BACT</name>
<evidence type="ECO:0000256" key="2">
    <source>
        <dbReference type="ARBA" id="ARBA00022827"/>
    </source>
</evidence>
<organism evidence="4 5">
    <name type="scientific">Candidatus Roizmanbacteria bacterium CG23_combo_of_CG06-09_8_20_14_all_35_49</name>
    <dbReference type="NCBI Taxonomy" id="1974863"/>
    <lineage>
        <taxon>Bacteria</taxon>
        <taxon>Candidatus Roizmaniibacteriota</taxon>
    </lineage>
</organism>
<reference evidence="4 5" key="1">
    <citation type="submission" date="2017-09" db="EMBL/GenBank/DDBJ databases">
        <title>Depth-based differentiation of microbial function through sediment-hosted aquifers and enrichment of novel symbionts in the deep terrestrial subsurface.</title>
        <authorList>
            <person name="Probst A.J."/>
            <person name="Ladd B."/>
            <person name="Jarett J.K."/>
            <person name="Geller-Mcgrath D.E."/>
            <person name="Sieber C.M."/>
            <person name="Emerson J.B."/>
            <person name="Anantharaman K."/>
            <person name="Thomas B.C."/>
            <person name="Malmstrom R."/>
            <person name="Stieglmeier M."/>
            <person name="Klingl A."/>
            <person name="Woyke T."/>
            <person name="Ryan C.M."/>
            <person name="Banfield J.F."/>
        </authorList>
    </citation>
    <scope>NUCLEOTIDE SEQUENCE [LARGE SCALE GENOMIC DNA]</scope>
    <source>
        <strain evidence="4">CG23_combo_of_CG06-09_8_20_14_all_35_49</strain>
    </source>
</reference>
<evidence type="ECO:0000256" key="1">
    <source>
        <dbReference type="ARBA" id="ARBA00001974"/>
    </source>
</evidence>
<comment type="caution">
    <text evidence="4">The sequence shown here is derived from an EMBL/GenBank/DDBJ whole genome shotgun (WGS) entry which is preliminary data.</text>
</comment>
<dbReference type="PANTHER" id="PTHR42716:SF2">
    <property type="entry name" value="L-ASPARTATE OXIDASE, CHLOROPLASTIC"/>
    <property type="match status" value="1"/>
</dbReference>
<evidence type="ECO:0000259" key="3">
    <source>
        <dbReference type="Pfam" id="PF02910"/>
    </source>
</evidence>
<dbReference type="PANTHER" id="PTHR42716">
    <property type="entry name" value="L-ASPARTATE OXIDASE"/>
    <property type="match status" value="1"/>
</dbReference>
<dbReference type="AlphaFoldDB" id="A0A2G9Y9V2"/>
<evidence type="ECO:0000313" key="4">
    <source>
        <dbReference type="EMBL" id="PIP15281.1"/>
    </source>
</evidence>
<dbReference type="SUPFAM" id="SSF46977">
    <property type="entry name" value="Succinate dehydrogenase/fumarate reductase flavoprotein C-terminal domain"/>
    <property type="match status" value="1"/>
</dbReference>
<dbReference type="InterPro" id="IPR005288">
    <property type="entry name" value="NadB"/>
</dbReference>
<keyword evidence="2" id="KW-0285">Flavoprotein</keyword>